<dbReference type="Proteomes" id="UP000663870">
    <property type="component" value="Unassembled WGS sequence"/>
</dbReference>
<dbReference type="EMBL" id="CAJNOL010000220">
    <property type="protein sequence ID" value="CAF0942078.1"/>
    <property type="molecule type" value="Genomic_DNA"/>
</dbReference>
<feature type="transmembrane region" description="Helical" evidence="10">
    <location>
        <begin position="52"/>
        <end position="79"/>
    </location>
</feature>
<feature type="transmembrane region" description="Helical" evidence="10">
    <location>
        <begin position="117"/>
        <end position="141"/>
    </location>
</feature>
<feature type="compositionally biased region" description="Polar residues" evidence="9">
    <location>
        <begin position="33"/>
        <end position="43"/>
    </location>
</feature>
<protein>
    <submittedName>
        <fullName evidence="11">Uncharacterized protein</fullName>
    </submittedName>
</protein>
<sequence length="721" mass="80580">MTHIELTHKDRVFAATAGLPGTPHTTPPSTPLRSQSDPDLTTNKRIPLPRSAYFIIFVEGCERFCFYGLKTILLLYFMYYLQLNKDSATSGFHLFSFACYFTPTIGAIISDGFIGRYWTIVILSLIYFLGTCVLTVTAIPSIGGKHLAGPVIGLLLIAFGTGGIKPCVSAFGADQISLTNPRTLSRFFAFFYFSINFGSLISTVITPMLRSQVHCFGYDCYALAFGIPSVLMLIAIIIFIAGTPLYKRVPPKENIIMRFISVILRAIQNAICHPSSGRKEHWIYYADDKYNTQDMDDVRAVLSVFLLFTPLPIFHALYNQTGSRWTYQASLMNGNLGPLGIIQPDQMQACSSLFVLLFIPLFEEIIYPACARCNFLIRPLQRMFLGMLVMIFTFIVAGIIQIAIQSKADAIPVRLHTRIVNNYDCAININSNYTLEPKKIFEFPCTQLLKDGLFVSSTCNQANVNYELSIDKLCPSVLIISEIHDEASGKIMAAIPLQNPIAEQRDIKAFALLRMVSLDGKQTVVKTLPNIHKYDIRNKLSPTDYEFVRAAKYHIKDVANEQTSVETCKVLTTAIYTALIYSTDDAKLHVICIEDVPPLTVHILWQIIQYILLTVAEILVSITGLIFAYSQAPKRYKSVIMSAWLLTTAIGDLIVVLVAEVRLVKNQAGEFFLFAVLMACGALIFGALGLRYKEIKPIDDVSEDQQLIIDKKAPEPEDIIE</sequence>
<feature type="transmembrane region" description="Helical" evidence="10">
    <location>
        <begin position="91"/>
        <end position="110"/>
    </location>
</feature>
<proteinExistence type="inferred from homology"/>
<keyword evidence="5" id="KW-0571">Peptide transport</keyword>
<dbReference type="InterPro" id="IPR018456">
    <property type="entry name" value="PTR2_symporter_CS"/>
</dbReference>
<dbReference type="EMBL" id="CAJNOH010000077">
    <property type="protein sequence ID" value="CAF0845124.1"/>
    <property type="molecule type" value="Genomic_DNA"/>
</dbReference>
<dbReference type="InterPro" id="IPR036259">
    <property type="entry name" value="MFS_trans_sf"/>
</dbReference>
<evidence type="ECO:0000256" key="5">
    <source>
        <dbReference type="ARBA" id="ARBA00022856"/>
    </source>
</evidence>
<feature type="transmembrane region" description="Helical" evidence="10">
    <location>
        <begin position="147"/>
        <end position="168"/>
    </location>
</feature>
<dbReference type="SUPFAM" id="SSF103473">
    <property type="entry name" value="MFS general substrate transporter"/>
    <property type="match status" value="1"/>
</dbReference>
<evidence type="ECO:0000256" key="4">
    <source>
        <dbReference type="ARBA" id="ARBA00022692"/>
    </source>
</evidence>
<evidence type="ECO:0000256" key="9">
    <source>
        <dbReference type="SAM" id="MobiDB-lite"/>
    </source>
</evidence>
<gene>
    <name evidence="12" type="ORF">JXQ802_LOCUS11217</name>
    <name evidence="11" type="ORF">PYM288_LOCUS6773</name>
</gene>
<evidence type="ECO:0000256" key="6">
    <source>
        <dbReference type="ARBA" id="ARBA00022927"/>
    </source>
</evidence>
<dbReference type="GO" id="GO:0006857">
    <property type="term" value="P:oligopeptide transport"/>
    <property type="evidence" value="ECO:0007669"/>
    <property type="project" value="InterPro"/>
</dbReference>
<keyword evidence="8 10" id="KW-0472">Membrane</keyword>
<feature type="transmembrane region" description="Helical" evidence="10">
    <location>
        <begin position="298"/>
        <end position="318"/>
    </location>
</feature>
<comment type="subcellular location">
    <subcellularLocation>
        <location evidence="1">Membrane</location>
        <topology evidence="1">Multi-pass membrane protein</topology>
    </subcellularLocation>
</comment>
<feature type="transmembrane region" description="Helical" evidence="10">
    <location>
        <begin position="383"/>
        <end position="404"/>
    </location>
</feature>
<keyword evidence="3" id="KW-0813">Transport</keyword>
<evidence type="ECO:0000256" key="10">
    <source>
        <dbReference type="SAM" id="Phobius"/>
    </source>
</evidence>
<dbReference type="Gene3D" id="1.20.1250.20">
    <property type="entry name" value="MFS general substrate transporter like domains"/>
    <property type="match status" value="2"/>
</dbReference>
<keyword evidence="4 10" id="KW-0812">Transmembrane</keyword>
<feature type="transmembrane region" description="Helical" evidence="10">
    <location>
        <begin position="671"/>
        <end position="690"/>
    </location>
</feature>
<dbReference type="Pfam" id="PF00854">
    <property type="entry name" value="PTR2"/>
    <property type="match status" value="2"/>
</dbReference>
<dbReference type="CDD" id="cd17347">
    <property type="entry name" value="MFS_SLC15A1_2_like"/>
    <property type="match status" value="1"/>
</dbReference>
<evidence type="ECO:0000313" key="12">
    <source>
        <dbReference type="EMBL" id="CAF0942078.1"/>
    </source>
</evidence>
<keyword evidence="7 10" id="KW-1133">Transmembrane helix</keyword>
<dbReference type="PROSITE" id="PS01022">
    <property type="entry name" value="PTR2_1"/>
    <property type="match status" value="1"/>
</dbReference>
<feature type="transmembrane region" description="Helical" evidence="10">
    <location>
        <begin position="639"/>
        <end position="659"/>
    </location>
</feature>
<dbReference type="FunFam" id="1.20.1250.20:FF:000049">
    <property type="entry name" value="Solute carrier family 15 member 2"/>
    <property type="match status" value="1"/>
</dbReference>
<evidence type="ECO:0000256" key="3">
    <source>
        <dbReference type="ARBA" id="ARBA00022448"/>
    </source>
</evidence>
<feature type="region of interest" description="Disordered" evidence="9">
    <location>
        <begin position="17"/>
        <end position="43"/>
    </location>
</feature>
<comment type="caution">
    <text evidence="11">The sequence shown here is derived from an EMBL/GenBank/DDBJ whole genome shotgun (WGS) entry which is preliminary data.</text>
</comment>
<comment type="similarity">
    <text evidence="2">Belongs to the major facilitator superfamily. Proton-dependent oligopeptide transporter (POT/PTR) (TC 2.A.17) family.</text>
</comment>
<reference evidence="11" key="1">
    <citation type="submission" date="2021-02" db="EMBL/GenBank/DDBJ databases">
        <authorList>
            <person name="Nowell W R."/>
        </authorList>
    </citation>
    <scope>NUCLEOTIDE SEQUENCE</scope>
</reference>
<evidence type="ECO:0000313" key="11">
    <source>
        <dbReference type="EMBL" id="CAF0845124.1"/>
    </source>
</evidence>
<dbReference type="GO" id="GO:0022857">
    <property type="term" value="F:transmembrane transporter activity"/>
    <property type="evidence" value="ECO:0007669"/>
    <property type="project" value="InterPro"/>
</dbReference>
<name>A0A813VU84_9BILA</name>
<dbReference type="GO" id="GO:0016020">
    <property type="term" value="C:membrane"/>
    <property type="evidence" value="ECO:0007669"/>
    <property type="project" value="UniProtKB-SubCell"/>
</dbReference>
<feature type="transmembrane region" description="Helical" evidence="10">
    <location>
        <begin position="189"/>
        <end position="209"/>
    </location>
</feature>
<evidence type="ECO:0000256" key="8">
    <source>
        <dbReference type="ARBA" id="ARBA00023136"/>
    </source>
</evidence>
<keyword evidence="6" id="KW-0653">Protein transport</keyword>
<accession>A0A813VU84</accession>
<dbReference type="Proteomes" id="UP000663854">
    <property type="component" value="Unassembled WGS sequence"/>
</dbReference>
<dbReference type="PANTHER" id="PTHR11654">
    <property type="entry name" value="OLIGOPEPTIDE TRANSPORTER-RELATED"/>
    <property type="match status" value="1"/>
</dbReference>
<evidence type="ECO:0000313" key="14">
    <source>
        <dbReference type="Proteomes" id="UP000663870"/>
    </source>
</evidence>
<dbReference type="GO" id="GO:0015031">
    <property type="term" value="P:protein transport"/>
    <property type="evidence" value="ECO:0007669"/>
    <property type="project" value="UniProtKB-KW"/>
</dbReference>
<evidence type="ECO:0000256" key="1">
    <source>
        <dbReference type="ARBA" id="ARBA00004141"/>
    </source>
</evidence>
<feature type="transmembrane region" description="Helical" evidence="10">
    <location>
        <begin position="221"/>
        <end position="242"/>
    </location>
</feature>
<dbReference type="InterPro" id="IPR000109">
    <property type="entry name" value="POT_fam"/>
</dbReference>
<keyword evidence="14" id="KW-1185">Reference proteome</keyword>
<dbReference type="AlphaFoldDB" id="A0A813VU84"/>
<evidence type="ECO:0000256" key="2">
    <source>
        <dbReference type="ARBA" id="ARBA00005982"/>
    </source>
</evidence>
<evidence type="ECO:0000313" key="13">
    <source>
        <dbReference type="Proteomes" id="UP000663854"/>
    </source>
</evidence>
<feature type="transmembrane region" description="Helical" evidence="10">
    <location>
        <begin position="353"/>
        <end position="371"/>
    </location>
</feature>
<feature type="transmembrane region" description="Helical" evidence="10">
    <location>
        <begin position="607"/>
        <end position="627"/>
    </location>
</feature>
<organism evidence="11 13">
    <name type="scientific">Rotaria sordida</name>
    <dbReference type="NCBI Taxonomy" id="392033"/>
    <lineage>
        <taxon>Eukaryota</taxon>
        <taxon>Metazoa</taxon>
        <taxon>Spiralia</taxon>
        <taxon>Gnathifera</taxon>
        <taxon>Rotifera</taxon>
        <taxon>Eurotatoria</taxon>
        <taxon>Bdelloidea</taxon>
        <taxon>Philodinida</taxon>
        <taxon>Philodinidae</taxon>
        <taxon>Rotaria</taxon>
    </lineage>
</organism>
<evidence type="ECO:0000256" key="7">
    <source>
        <dbReference type="ARBA" id="ARBA00022989"/>
    </source>
</evidence>